<protein>
    <submittedName>
        <fullName evidence="2">Uncharacterized protein</fullName>
    </submittedName>
</protein>
<proteinExistence type="predicted"/>
<evidence type="ECO:0000313" key="2">
    <source>
        <dbReference type="EMBL" id="BAJ73493.1"/>
    </source>
</evidence>
<reference evidence="2 3" key="1">
    <citation type="journal article" date="2011" name="J. Bacteriol.">
        <title>Genome sequence of Microbacterium testaceum StLB037, an N-acylhomoserine lactone-degrading bacterium isolated from potato leaves.</title>
        <authorList>
            <person name="Morohoshi T."/>
            <person name="Wang W.-Z."/>
            <person name="Someya N."/>
            <person name="Ikeda T."/>
        </authorList>
    </citation>
    <scope>NUCLEOTIDE SEQUENCE [LARGE SCALE GENOMIC DNA]</scope>
    <source>
        <strain evidence="2 3">StLB037</strain>
    </source>
</reference>
<evidence type="ECO:0000256" key="1">
    <source>
        <dbReference type="SAM" id="MobiDB-lite"/>
    </source>
</evidence>
<accession>E8NBN3</accession>
<dbReference type="STRING" id="979556.MTES_0529"/>
<dbReference type="KEGG" id="mts:MTES_0529"/>
<gene>
    <name evidence="2" type="ordered locus">MTES_0529</name>
</gene>
<feature type="region of interest" description="Disordered" evidence="1">
    <location>
        <begin position="1"/>
        <end position="22"/>
    </location>
</feature>
<dbReference type="Proteomes" id="UP000008975">
    <property type="component" value="Chromosome"/>
</dbReference>
<organism evidence="2 3">
    <name type="scientific">Microbacterium testaceum (strain StLB037)</name>
    <dbReference type="NCBI Taxonomy" id="979556"/>
    <lineage>
        <taxon>Bacteria</taxon>
        <taxon>Bacillati</taxon>
        <taxon>Actinomycetota</taxon>
        <taxon>Actinomycetes</taxon>
        <taxon>Micrococcales</taxon>
        <taxon>Microbacteriaceae</taxon>
        <taxon>Microbacterium</taxon>
    </lineage>
</organism>
<dbReference type="HOGENOM" id="CLU_2845015_0_0_11"/>
<dbReference type="AlphaFoldDB" id="E8NBN3"/>
<sequence length="65" mass="6686">MYVFRLETRSGTGNGTPGEGAIPLRVVEMPGKGPSVPGVSGSESRSVSVVCDTMKTLPTTEEASS</sequence>
<dbReference type="EMBL" id="AP012052">
    <property type="protein sequence ID" value="BAJ73493.1"/>
    <property type="molecule type" value="Genomic_DNA"/>
</dbReference>
<evidence type="ECO:0000313" key="3">
    <source>
        <dbReference type="Proteomes" id="UP000008975"/>
    </source>
</evidence>
<name>E8NBN3_MICTS</name>
<reference key="2">
    <citation type="submission" date="2011-02" db="EMBL/GenBank/DDBJ databases">
        <title>Genome sequence of Microbacterium testaceum StLB037.</title>
        <authorList>
            <person name="Morohoshi T."/>
            <person name="Wang W.Z."/>
            <person name="Someya N."/>
            <person name="Ikeda T."/>
        </authorList>
    </citation>
    <scope>NUCLEOTIDE SEQUENCE</scope>
    <source>
        <strain>StLB037</strain>
    </source>
</reference>